<comment type="catalytic activity">
    <reaction evidence="23">
        <text>1,2,3-trioctanoylglycerol + H2O = dioctanoylglycerol + octanoate + H(+)</text>
        <dbReference type="Rhea" id="RHEA:47864"/>
        <dbReference type="ChEBI" id="CHEBI:15377"/>
        <dbReference type="ChEBI" id="CHEBI:15378"/>
        <dbReference type="ChEBI" id="CHEBI:25646"/>
        <dbReference type="ChEBI" id="CHEBI:76978"/>
        <dbReference type="ChEBI" id="CHEBI:88066"/>
    </reaction>
    <physiologicalReaction direction="left-to-right" evidence="23">
        <dbReference type="Rhea" id="RHEA:47865"/>
    </physiologicalReaction>
</comment>
<evidence type="ECO:0000313" key="33">
    <source>
        <dbReference type="Proteomes" id="UP000504632"/>
    </source>
</evidence>
<evidence type="ECO:0000256" key="9">
    <source>
        <dbReference type="ARBA" id="ARBA00023098"/>
    </source>
</evidence>
<comment type="similarity">
    <text evidence="3 31">Belongs to the type-B carboxylesterase/lipase family.</text>
</comment>
<dbReference type="GO" id="GO:0008126">
    <property type="term" value="F:acetylesterase activity"/>
    <property type="evidence" value="ECO:0007669"/>
    <property type="project" value="UniProtKB-EC"/>
</dbReference>
<comment type="subunit">
    <text evidence="30">Interacts with CLC.</text>
</comment>
<feature type="domain" description="Carboxylesterase type B" evidence="32">
    <location>
        <begin position="24"/>
        <end position="538"/>
    </location>
</feature>
<comment type="catalytic activity">
    <reaction evidence="14">
        <text>12-hexadecanoyloxy-octadecanoate + H2O = 12-hydroxyoctadecanoate + hexadecanoate + H(+)</text>
        <dbReference type="Rhea" id="RHEA:52056"/>
        <dbReference type="ChEBI" id="CHEBI:7896"/>
        <dbReference type="ChEBI" id="CHEBI:15377"/>
        <dbReference type="ChEBI" id="CHEBI:15378"/>
        <dbReference type="ChEBI" id="CHEBI:83677"/>
        <dbReference type="ChEBI" id="CHEBI:84201"/>
    </reaction>
    <physiologicalReaction direction="left-to-right" evidence="14">
        <dbReference type="Rhea" id="RHEA:52057"/>
    </physiologicalReaction>
</comment>
<dbReference type="InterPro" id="IPR019826">
    <property type="entry name" value="Carboxylesterase_B_AS"/>
</dbReference>
<dbReference type="InterPro" id="IPR029058">
    <property type="entry name" value="AB_hydrolase_fold"/>
</dbReference>
<dbReference type="InterPro" id="IPR051093">
    <property type="entry name" value="Neuroligin/BSAL"/>
</dbReference>
<keyword evidence="6 31" id="KW-0732">Signal</keyword>
<dbReference type="InterPro" id="IPR019819">
    <property type="entry name" value="Carboxylesterase_B_CS"/>
</dbReference>
<keyword evidence="10" id="KW-1015">Disulfide bond</keyword>
<evidence type="ECO:0000256" key="27">
    <source>
        <dbReference type="ARBA" id="ARBA00051791"/>
    </source>
</evidence>
<comment type="subcellular location">
    <subcellularLocation>
        <location evidence="2">Secreted</location>
    </subcellularLocation>
</comment>
<comment type="catalytic activity">
    <reaction evidence="19">
        <text>12-octadecanoyloxy-octadecanoate + H2O = 12-hydroxyoctadecanoate + octadecanoate + H(+)</text>
        <dbReference type="Rhea" id="RHEA:52080"/>
        <dbReference type="ChEBI" id="CHEBI:15377"/>
        <dbReference type="ChEBI" id="CHEBI:15378"/>
        <dbReference type="ChEBI" id="CHEBI:25629"/>
        <dbReference type="ChEBI" id="CHEBI:84201"/>
        <dbReference type="ChEBI" id="CHEBI:136330"/>
    </reaction>
    <physiologicalReaction direction="left-to-right" evidence="19">
        <dbReference type="Rhea" id="RHEA:52081"/>
    </physiologicalReaction>
</comment>
<protein>
    <recommendedName>
        <fullName evidence="31">Carboxylic ester hydrolase</fullName>
        <ecNumber evidence="31">3.1.1.-</ecNumber>
    </recommendedName>
</protein>
<dbReference type="CDD" id="cd00312">
    <property type="entry name" value="Esterase_lipase"/>
    <property type="match status" value="1"/>
</dbReference>
<evidence type="ECO:0000256" key="13">
    <source>
        <dbReference type="ARBA" id="ARBA00033629"/>
    </source>
</evidence>
<evidence type="ECO:0000256" key="16">
    <source>
        <dbReference type="ARBA" id="ARBA00047653"/>
    </source>
</evidence>
<dbReference type="GeneID" id="115827671"/>
<comment type="catalytic activity">
    <reaction evidence="25">
        <text>13-(9Z-hexadecenoyloxy)-octadecanoate + H2O = 13-hydroxy-octadecanoate + (9Z)-hexadecenoate + H(+)</text>
        <dbReference type="Rhea" id="RHEA:52076"/>
        <dbReference type="ChEBI" id="CHEBI:15377"/>
        <dbReference type="ChEBI" id="CHEBI:15378"/>
        <dbReference type="ChEBI" id="CHEBI:32372"/>
        <dbReference type="ChEBI" id="CHEBI:136304"/>
        <dbReference type="ChEBI" id="CHEBI:136315"/>
    </reaction>
    <physiologicalReaction direction="left-to-right" evidence="25">
        <dbReference type="Rhea" id="RHEA:52077"/>
    </physiologicalReaction>
</comment>
<evidence type="ECO:0000256" key="31">
    <source>
        <dbReference type="RuleBase" id="RU361235"/>
    </source>
</evidence>
<comment type="catalytic activity">
    <reaction evidence="24">
        <text>13-(9Z-octadecenoyloxy)-octadecanoate + H2O = 13-hydroxy-octadecanoate + (9Z)-octadecenoate + H(+)</text>
        <dbReference type="Rhea" id="RHEA:52064"/>
        <dbReference type="ChEBI" id="CHEBI:15377"/>
        <dbReference type="ChEBI" id="CHEBI:15378"/>
        <dbReference type="ChEBI" id="CHEBI:30823"/>
        <dbReference type="ChEBI" id="CHEBI:136303"/>
        <dbReference type="ChEBI" id="CHEBI:136304"/>
    </reaction>
    <physiologicalReaction direction="left-to-right" evidence="24">
        <dbReference type="Rhea" id="RHEA:52065"/>
    </physiologicalReaction>
</comment>
<evidence type="ECO:0000256" key="12">
    <source>
        <dbReference type="ARBA" id="ARBA00023369"/>
    </source>
</evidence>
<evidence type="ECO:0000259" key="32">
    <source>
        <dbReference type="Pfam" id="PF00135"/>
    </source>
</evidence>
<dbReference type="InParanoid" id="A0A6J2WT50"/>
<dbReference type="Pfam" id="PF00135">
    <property type="entry name" value="COesterase"/>
    <property type="match status" value="1"/>
</dbReference>
<feature type="chain" id="PRO_5027147639" description="Carboxylic ester hydrolase" evidence="31">
    <location>
        <begin position="20"/>
        <end position="548"/>
    </location>
</feature>
<comment type="catalytic activity">
    <reaction evidence="13">
        <text>a butanoate ester + H2O = an aliphatic alcohol + butanoate + H(+)</text>
        <dbReference type="Rhea" id="RHEA:47348"/>
        <dbReference type="ChEBI" id="CHEBI:2571"/>
        <dbReference type="ChEBI" id="CHEBI:15377"/>
        <dbReference type="ChEBI" id="CHEBI:15378"/>
        <dbReference type="ChEBI" id="CHEBI:17968"/>
        <dbReference type="ChEBI" id="CHEBI:50477"/>
    </reaction>
    <physiologicalReaction direction="left-to-right" evidence="13">
        <dbReference type="Rhea" id="RHEA:47349"/>
    </physiologicalReaction>
</comment>
<dbReference type="GO" id="GO:0016042">
    <property type="term" value="P:lipid catabolic process"/>
    <property type="evidence" value="ECO:0007669"/>
    <property type="project" value="UniProtKB-KW"/>
</dbReference>
<comment type="catalytic activity">
    <reaction evidence="28">
        <text>5-(9Z-hexadecenoyloxy)-octadecanoate + H2O = 5-hydroxy-octadecanoate + (9Z)-hexadecenoate + H(+)</text>
        <dbReference type="Rhea" id="RHEA:52092"/>
        <dbReference type="ChEBI" id="CHEBI:15377"/>
        <dbReference type="ChEBI" id="CHEBI:15378"/>
        <dbReference type="ChEBI" id="CHEBI:32372"/>
        <dbReference type="ChEBI" id="CHEBI:136369"/>
        <dbReference type="ChEBI" id="CHEBI:136370"/>
    </reaction>
    <physiologicalReaction direction="left-to-right" evidence="28">
        <dbReference type="Rhea" id="RHEA:52093"/>
    </physiologicalReaction>
</comment>
<evidence type="ECO:0000256" key="8">
    <source>
        <dbReference type="ARBA" id="ARBA00022963"/>
    </source>
</evidence>
<feature type="signal peptide" evidence="31">
    <location>
        <begin position="1"/>
        <end position="19"/>
    </location>
</feature>
<evidence type="ECO:0000256" key="15">
    <source>
        <dbReference type="ARBA" id="ARBA00047427"/>
    </source>
</evidence>
<name>A0A6J2WT50_CHACN</name>
<comment type="catalytic activity">
    <reaction evidence="20">
        <text>12-(9Z-octadecenoyloxy)-octadecanoate + H2O = 12-hydroxyoctadecanoate + (9Z)-octadecenoate + H(+)</text>
        <dbReference type="Rhea" id="RHEA:52060"/>
        <dbReference type="ChEBI" id="CHEBI:15377"/>
        <dbReference type="ChEBI" id="CHEBI:15378"/>
        <dbReference type="ChEBI" id="CHEBI:30823"/>
        <dbReference type="ChEBI" id="CHEBI:84201"/>
        <dbReference type="ChEBI" id="CHEBI:136302"/>
    </reaction>
    <physiologicalReaction direction="left-to-right" evidence="20">
        <dbReference type="Rhea" id="RHEA:52061"/>
    </physiologicalReaction>
</comment>
<dbReference type="SUPFAM" id="SSF53474">
    <property type="entry name" value="alpha/beta-Hydrolases"/>
    <property type="match status" value="1"/>
</dbReference>
<dbReference type="EC" id="3.1.1.-" evidence="31"/>
<proteinExistence type="inferred from homology"/>
<comment type="catalytic activity">
    <reaction evidence="18">
        <text>1,2,3-tri-(9Z-octadecenoyl)-glycerol + H2O = di-(9Z)-octadecenoylglycerol + (9Z)-octadecenoate + H(+)</text>
        <dbReference type="Rhea" id="RHEA:38575"/>
        <dbReference type="ChEBI" id="CHEBI:15377"/>
        <dbReference type="ChEBI" id="CHEBI:15378"/>
        <dbReference type="ChEBI" id="CHEBI:30823"/>
        <dbReference type="ChEBI" id="CHEBI:53753"/>
        <dbReference type="ChEBI" id="CHEBI:75945"/>
    </reaction>
    <physiologicalReaction direction="left-to-right" evidence="18">
        <dbReference type="Rhea" id="RHEA:38576"/>
    </physiologicalReaction>
</comment>
<evidence type="ECO:0000256" key="25">
    <source>
        <dbReference type="ARBA" id="ARBA00049322"/>
    </source>
</evidence>
<comment type="catalytic activity">
    <reaction evidence="27">
        <text>an acetyl ester + H2O = an aliphatic alcohol + acetate + H(+)</text>
        <dbReference type="Rhea" id="RHEA:12957"/>
        <dbReference type="ChEBI" id="CHEBI:2571"/>
        <dbReference type="ChEBI" id="CHEBI:15377"/>
        <dbReference type="ChEBI" id="CHEBI:15378"/>
        <dbReference type="ChEBI" id="CHEBI:30089"/>
        <dbReference type="ChEBI" id="CHEBI:47622"/>
        <dbReference type="EC" id="3.1.1.6"/>
    </reaction>
    <physiologicalReaction direction="left-to-right" evidence="27">
        <dbReference type="Rhea" id="RHEA:12958"/>
    </physiologicalReaction>
</comment>
<reference evidence="34" key="1">
    <citation type="submission" date="2025-08" db="UniProtKB">
        <authorList>
            <consortium name="RefSeq"/>
        </authorList>
    </citation>
    <scope>IDENTIFICATION</scope>
</reference>
<evidence type="ECO:0000256" key="30">
    <source>
        <dbReference type="ARBA" id="ARBA00064516"/>
    </source>
</evidence>
<evidence type="ECO:0000256" key="14">
    <source>
        <dbReference type="ARBA" id="ARBA00047368"/>
    </source>
</evidence>
<comment type="catalytic activity">
    <reaction evidence="1">
        <text>9-(9Z-hexadecenoyloxy)-octadecanoate + H2O = (9Z)-hexadecenoate + 9-hydroxy-octadecanoate + H(+)</text>
        <dbReference type="Rhea" id="RHEA:52068"/>
        <dbReference type="ChEBI" id="CHEBI:15377"/>
        <dbReference type="ChEBI" id="CHEBI:15378"/>
        <dbReference type="ChEBI" id="CHEBI:32372"/>
        <dbReference type="ChEBI" id="CHEBI:136286"/>
        <dbReference type="ChEBI" id="CHEBI:136309"/>
    </reaction>
    <physiologicalReaction direction="left-to-right" evidence="1">
        <dbReference type="Rhea" id="RHEA:52069"/>
    </physiologicalReaction>
</comment>
<evidence type="ECO:0000256" key="10">
    <source>
        <dbReference type="ARBA" id="ARBA00023157"/>
    </source>
</evidence>
<keyword evidence="5" id="KW-0964">Secreted</keyword>
<evidence type="ECO:0000256" key="24">
    <source>
        <dbReference type="ARBA" id="ARBA00049296"/>
    </source>
</evidence>
<evidence type="ECO:0000256" key="2">
    <source>
        <dbReference type="ARBA" id="ARBA00004613"/>
    </source>
</evidence>
<comment type="catalytic activity">
    <reaction evidence="15">
        <text>13-octadecanoyloxy-octadecanoate + H2O = 13-hydroxy-octadecanoate + octadecanoate + H(+)</text>
        <dbReference type="Rhea" id="RHEA:52084"/>
        <dbReference type="ChEBI" id="CHEBI:15377"/>
        <dbReference type="ChEBI" id="CHEBI:15378"/>
        <dbReference type="ChEBI" id="CHEBI:25629"/>
        <dbReference type="ChEBI" id="CHEBI:136304"/>
        <dbReference type="ChEBI" id="CHEBI:136335"/>
    </reaction>
    <physiologicalReaction direction="left-to-right" evidence="15">
        <dbReference type="Rhea" id="RHEA:52085"/>
    </physiologicalReaction>
</comment>
<evidence type="ECO:0000313" key="34">
    <source>
        <dbReference type="RefSeq" id="XP_030647434.1"/>
    </source>
</evidence>
<evidence type="ECO:0000256" key="11">
    <source>
        <dbReference type="ARBA" id="ARBA00023180"/>
    </source>
</evidence>
<evidence type="ECO:0000256" key="26">
    <source>
        <dbReference type="ARBA" id="ARBA00049428"/>
    </source>
</evidence>
<keyword evidence="9" id="KW-0443">Lipid metabolism</keyword>
<evidence type="ECO:0000256" key="21">
    <source>
        <dbReference type="ARBA" id="ARBA00048800"/>
    </source>
</evidence>
<dbReference type="Gene3D" id="3.40.50.1820">
    <property type="entry name" value="alpha/beta hydrolase"/>
    <property type="match status" value="1"/>
</dbReference>
<organism evidence="33 34">
    <name type="scientific">Chanos chanos</name>
    <name type="common">Milkfish</name>
    <name type="synonym">Mugil chanos</name>
    <dbReference type="NCBI Taxonomy" id="29144"/>
    <lineage>
        <taxon>Eukaryota</taxon>
        <taxon>Metazoa</taxon>
        <taxon>Chordata</taxon>
        <taxon>Craniata</taxon>
        <taxon>Vertebrata</taxon>
        <taxon>Euteleostomi</taxon>
        <taxon>Actinopterygii</taxon>
        <taxon>Neopterygii</taxon>
        <taxon>Teleostei</taxon>
        <taxon>Ostariophysi</taxon>
        <taxon>Gonorynchiformes</taxon>
        <taxon>Chanidae</taxon>
        <taxon>Chanos</taxon>
    </lineage>
</organism>
<comment type="catalytic activity">
    <reaction evidence="17">
        <text>9-hexadecanoyloxy-octadecanoate + H2O = 9-hydroxy-octadecanoate + hexadecanoate + H(+)</text>
        <dbReference type="Rhea" id="RHEA:52052"/>
        <dbReference type="ChEBI" id="CHEBI:7896"/>
        <dbReference type="ChEBI" id="CHEBI:15377"/>
        <dbReference type="ChEBI" id="CHEBI:15378"/>
        <dbReference type="ChEBI" id="CHEBI:83670"/>
        <dbReference type="ChEBI" id="CHEBI:136286"/>
    </reaction>
    <physiologicalReaction direction="left-to-right" evidence="17">
        <dbReference type="Rhea" id="RHEA:52053"/>
    </physiologicalReaction>
</comment>
<comment type="catalytic activity">
    <reaction evidence="12">
        <text>a triacylglycerol + H2O = a diacylglycerol + a fatty acid + H(+)</text>
        <dbReference type="Rhea" id="RHEA:12044"/>
        <dbReference type="ChEBI" id="CHEBI:15377"/>
        <dbReference type="ChEBI" id="CHEBI:15378"/>
        <dbReference type="ChEBI" id="CHEBI:17855"/>
        <dbReference type="ChEBI" id="CHEBI:18035"/>
        <dbReference type="ChEBI" id="CHEBI:28868"/>
        <dbReference type="EC" id="3.1.1.3"/>
    </reaction>
    <physiologicalReaction direction="left-to-right" evidence="12">
        <dbReference type="Rhea" id="RHEA:12045"/>
    </physiologicalReaction>
</comment>
<dbReference type="RefSeq" id="XP_030647434.1">
    <property type="nucleotide sequence ID" value="XM_030791574.1"/>
</dbReference>
<evidence type="ECO:0000256" key="23">
    <source>
        <dbReference type="ARBA" id="ARBA00049290"/>
    </source>
</evidence>
<evidence type="ECO:0000256" key="29">
    <source>
        <dbReference type="ARBA" id="ARBA00053019"/>
    </source>
</evidence>
<evidence type="ECO:0000256" key="19">
    <source>
        <dbReference type="ARBA" id="ARBA00048680"/>
    </source>
</evidence>
<evidence type="ECO:0000256" key="20">
    <source>
        <dbReference type="ARBA" id="ARBA00048701"/>
    </source>
</evidence>
<evidence type="ECO:0000256" key="4">
    <source>
        <dbReference type="ARBA" id="ARBA00022487"/>
    </source>
</evidence>
<comment type="catalytic activity">
    <reaction evidence="22">
        <text>9-octadecanoyloxy-octadecanoate + H2O = 9-hydroxy-octadecanoate + octadecanoate + H(+)</text>
        <dbReference type="Rhea" id="RHEA:52096"/>
        <dbReference type="ChEBI" id="CHEBI:15377"/>
        <dbReference type="ChEBI" id="CHEBI:15378"/>
        <dbReference type="ChEBI" id="CHEBI:25629"/>
        <dbReference type="ChEBI" id="CHEBI:136286"/>
        <dbReference type="ChEBI" id="CHEBI:136373"/>
    </reaction>
    <physiologicalReaction direction="left-to-right" evidence="22">
        <dbReference type="Rhea" id="RHEA:52097"/>
    </physiologicalReaction>
</comment>
<comment type="catalytic activity">
    <reaction evidence="21">
        <text>9-(9Z-octadecenoyloxy)-octadecanoate + H2O = 9-hydroxy-octadecanoate + (9Z)-octadecenoate + H(+)</text>
        <dbReference type="Rhea" id="RHEA:52048"/>
        <dbReference type="ChEBI" id="CHEBI:15377"/>
        <dbReference type="ChEBI" id="CHEBI:15378"/>
        <dbReference type="ChEBI" id="CHEBI:30823"/>
        <dbReference type="ChEBI" id="CHEBI:136282"/>
        <dbReference type="ChEBI" id="CHEBI:136286"/>
    </reaction>
    <physiologicalReaction direction="left-to-right" evidence="21">
        <dbReference type="Rhea" id="RHEA:52049"/>
    </physiologicalReaction>
</comment>
<dbReference type="PANTHER" id="PTHR43903">
    <property type="entry name" value="NEUROLIGIN"/>
    <property type="match status" value="1"/>
</dbReference>
<dbReference type="GO" id="GO:0004771">
    <property type="term" value="F:sterol ester esterase activity"/>
    <property type="evidence" value="ECO:0007669"/>
    <property type="project" value="UniProtKB-EC"/>
</dbReference>
<dbReference type="InterPro" id="IPR002018">
    <property type="entry name" value="CarbesteraseB"/>
</dbReference>
<evidence type="ECO:0000256" key="17">
    <source>
        <dbReference type="ARBA" id="ARBA00047863"/>
    </source>
</evidence>
<keyword evidence="11" id="KW-0325">Glycoprotein</keyword>
<evidence type="ECO:0000256" key="7">
    <source>
        <dbReference type="ARBA" id="ARBA00022801"/>
    </source>
</evidence>
<dbReference type="OrthoDB" id="19653at2759"/>
<evidence type="ECO:0000256" key="3">
    <source>
        <dbReference type="ARBA" id="ARBA00005964"/>
    </source>
</evidence>
<comment type="catalytic activity">
    <reaction evidence="29">
        <text>a sterol ester + H2O = a sterol + a fatty acid + H(+)</text>
        <dbReference type="Rhea" id="RHEA:10100"/>
        <dbReference type="ChEBI" id="CHEBI:15377"/>
        <dbReference type="ChEBI" id="CHEBI:15378"/>
        <dbReference type="ChEBI" id="CHEBI:15889"/>
        <dbReference type="ChEBI" id="CHEBI:28868"/>
        <dbReference type="ChEBI" id="CHEBI:35915"/>
        <dbReference type="EC" id="3.1.1.13"/>
    </reaction>
    <physiologicalReaction direction="left-to-right" evidence="29">
        <dbReference type="Rhea" id="RHEA:10101"/>
    </physiologicalReaction>
</comment>
<sequence>MSLIGGILLAALCLGTASAASLGAVHTEGGMVEGKNVRMGFLRSVDVFKGIPFAAVPGRFEKPQPHPGWEGVLKAKKYKERCLQVTLLQTGTHGSEDCLYLNIFVPQGRQVSTDLPVMVYIYGGAFLLGASNDLSFMGNSVYDGREMADRGKVIVVTISYRVGTLGFLSTGDASLPGNYGLWDQHAAIAWVHRNIKAFGGNPDNITLFGQSAGSASVNYQMLSPYNKGLFRRAISQCGVAFSPWAMQRDPKALTKKIAEKVGCPTDEQMVTCLKMTDPVTLTTAGKVALSDMGNGPVLHMLEFAPVVDGDLIPDHPSKLFHHAAEIDYLAGTNSMDGHLFAGMDIPSINEKRKPTDPEEVRNLLAGLTLEKGEAAANLSYSIYSWDWGPNPDQEMIKKTVVDIETDYLFFVPTQIALHSHAKNSKGAKTYSYVFNMPTRIVFYPSWMEADHADDVQYVFGKPFQTPLAYFPRHRDVSGHMIAYWTNFARTGNPNEGESEVPTQWPAFTETGNPSLMINNKINSDSVKRNLRARYVSYWSTIYAGLPTI</sequence>
<evidence type="ECO:0000256" key="5">
    <source>
        <dbReference type="ARBA" id="ARBA00022525"/>
    </source>
</evidence>
<evidence type="ECO:0000256" key="1">
    <source>
        <dbReference type="ARBA" id="ARBA00000923"/>
    </source>
</evidence>
<dbReference type="Proteomes" id="UP000504632">
    <property type="component" value="Chromosome 14"/>
</dbReference>
<evidence type="ECO:0000256" key="6">
    <source>
        <dbReference type="ARBA" id="ARBA00022729"/>
    </source>
</evidence>
<accession>A0A6J2WT50</accession>
<keyword evidence="33" id="KW-1185">Reference proteome</keyword>
<gene>
    <name evidence="34" type="primary">LOC115827671</name>
</gene>
<comment type="catalytic activity">
    <reaction evidence="16">
        <text>cholesteryl (9Z-octadecenoate) + H2O = cholesterol + (9Z)-octadecenoate + H(+)</text>
        <dbReference type="Rhea" id="RHEA:33875"/>
        <dbReference type="ChEBI" id="CHEBI:15377"/>
        <dbReference type="ChEBI" id="CHEBI:15378"/>
        <dbReference type="ChEBI" id="CHEBI:16113"/>
        <dbReference type="ChEBI" id="CHEBI:30823"/>
        <dbReference type="ChEBI" id="CHEBI:46898"/>
    </reaction>
    <physiologicalReaction direction="left-to-right" evidence="16">
        <dbReference type="Rhea" id="RHEA:33876"/>
    </physiologicalReaction>
</comment>
<keyword evidence="7 31" id="KW-0378">Hydrolase</keyword>
<evidence type="ECO:0000256" key="28">
    <source>
        <dbReference type="ARBA" id="ARBA00052473"/>
    </source>
</evidence>
<dbReference type="AlphaFoldDB" id="A0A6J2WT50"/>
<dbReference type="PROSITE" id="PS00122">
    <property type="entry name" value="CARBOXYLESTERASE_B_1"/>
    <property type="match status" value="1"/>
</dbReference>
<keyword evidence="8" id="KW-0442">Lipid degradation</keyword>
<keyword evidence="4" id="KW-0719">Serine esterase</keyword>
<dbReference type="GO" id="GO:0004806">
    <property type="term" value="F:triacylglycerol lipase activity"/>
    <property type="evidence" value="ECO:0007669"/>
    <property type="project" value="UniProtKB-EC"/>
</dbReference>
<evidence type="ECO:0000256" key="18">
    <source>
        <dbReference type="ARBA" id="ARBA00048386"/>
    </source>
</evidence>
<evidence type="ECO:0000256" key="22">
    <source>
        <dbReference type="ARBA" id="ARBA00049221"/>
    </source>
</evidence>
<dbReference type="GO" id="GO:0005576">
    <property type="term" value="C:extracellular region"/>
    <property type="evidence" value="ECO:0007669"/>
    <property type="project" value="UniProtKB-SubCell"/>
</dbReference>
<dbReference type="FunFam" id="3.40.50.1820:FF:000100">
    <property type="entry name" value="Carboxylic ester hydrolase"/>
    <property type="match status" value="1"/>
</dbReference>
<comment type="catalytic activity">
    <reaction evidence="26">
        <text>12-(9Z-hexadecenoyloxy)-octadecanoate + H2O = 12-hydroxyoctadecanoate + (9Z)-hexadecenoate + H(+)</text>
        <dbReference type="Rhea" id="RHEA:52072"/>
        <dbReference type="ChEBI" id="CHEBI:15377"/>
        <dbReference type="ChEBI" id="CHEBI:15378"/>
        <dbReference type="ChEBI" id="CHEBI:32372"/>
        <dbReference type="ChEBI" id="CHEBI:84201"/>
        <dbReference type="ChEBI" id="CHEBI:136312"/>
    </reaction>
    <physiologicalReaction direction="left-to-right" evidence="26">
        <dbReference type="Rhea" id="RHEA:52073"/>
    </physiologicalReaction>
</comment>
<dbReference type="PROSITE" id="PS00941">
    <property type="entry name" value="CARBOXYLESTERASE_B_2"/>
    <property type="match status" value="1"/>
</dbReference>